<protein>
    <submittedName>
        <fullName evidence="1">Uncharacterized protein</fullName>
    </submittedName>
</protein>
<evidence type="ECO:0000313" key="2">
    <source>
        <dbReference type="Proteomes" id="UP000775547"/>
    </source>
</evidence>
<dbReference type="Proteomes" id="UP000775547">
    <property type="component" value="Unassembled WGS sequence"/>
</dbReference>
<reference evidence="1" key="1">
    <citation type="submission" date="2020-07" db="EMBL/GenBank/DDBJ databases">
        <authorList>
            <person name="Nieuwenhuis M."/>
            <person name="Van De Peppel L.J.J."/>
        </authorList>
    </citation>
    <scope>NUCLEOTIDE SEQUENCE</scope>
    <source>
        <strain evidence="1">AP01</strain>
        <tissue evidence="1">Mycelium</tissue>
    </source>
</reference>
<keyword evidence="2" id="KW-1185">Reference proteome</keyword>
<proteinExistence type="predicted"/>
<reference evidence="1" key="2">
    <citation type="submission" date="2021-10" db="EMBL/GenBank/DDBJ databases">
        <title>Phylogenomics reveals ancestral predisposition of the termite-cultivated fungus Termitomyces towards a domesticated lifestyle.</title>
        <authorList>
            <person name="Auxier B."/>
            <person name="Grum-Grzhimaylo A."/>
            <person name="Cardenas M.E."/>
            <person name="Lodge J.D."/>
            <person name="Laessoe T."/>
            <person name="Pedersen O."/>
            <person name="Smith M.E."/>
            <person name="Kuyper T.W."/>
            <person name="Franco-Molano E.A."/>
            <person name="Baroni T.J."/>
            <person name="Aanen D.K."/>
        </authorList>
    </citation>
    <scope>NUCLEOTIDE SEQUENCE</scope>
    <source>
        <strain evidence="1">AP01</strain>
        <tissue evidence="1">Mycelium</tissue>
    </source>
</reference>
<dbReference type="OrthoDB" id="2576233at2759"/>
<comment type="caution">
    <text evidence="1">The sequence shown here is derived from an EMBL/GenBank/DDBJ whole genome shotgun (WGS) entry which is preliminary data.</text>
</comment>
<sequence length="321" mass="36490">MGRVLSPLEEAGKEGIYMTSSDGATRRNHPLVACVVNDYPEQVLTTGVFTGECPTCPVPRDSLGDHDGDRPGLRELDKVLEALDSFDTDPPGFLQKCAEVGIKPIVDPFWKNLPYLHIYRSITPDILHQLYQGIIKHLLAWLTEAHGAAKIDARCQRLPQNHNIRIFMKGITTLSRVTGQEHDQMCRILMGLVIDLPLPNGRSNTRLIRVVCGILDFVYLAQYPIHTDETLRLLDDSLASFHSNKDIFVDLGVCQAFNIPKLHFMQHYSTSIKLFGTTDNYNMEYMEQLHIDFAKDAYAATNHKDEFTHMTVWLERREKVL</sequence>
<evidence type="ECO:0000313" key="1">
    <source>
        <dbReference type="EMBL" id="KAG5640512.1"/>
    </source>
</evidence>
<name>A0A9P7G4T7_9AGAR</name>
<accession>A0A9P7G4T7</accession>
<dbReference type="EMBL" id="JABCKV010000667">
    <property type="protein sequence ID" value="KAG5640512.1"/>
    <property type="molecule type" value="Genomic_DNA"/>
</dbReference>
<dbReference type="InterPro" id="IPR041078">
    <property type="entry name" value="Plavaka"/>
</dbReference>
<dbReference type="AlphaFoldDB" id="A0A9P7G4T7"/>
<gene>
    <name evidence="1" type="ORF">DXG03_008232</name>
</gene>
<organism evidence="1 2">
    <name type="scientific">Asterophora parasitica</name>
    <dbReference type="NCBI Taxonomy" id="117018"/>
    <lineage>
        <taxon>Eukaryota</taxon>
        <taxon>Fungi</taxon>
        <taxon>Dikarya</taxon>
        <taxon>Basidiomycota</taxon>
        <taxon>Agaricomycotina</taxon>
        <taxon>Agaricomycetes</taxon>
        <taxon>Agaricomycetidae</taxon>
        <taxon>Agaricales</taxon>
        <taxon>Tricholomatineae</taxon>
        <taxon>Lyophyllaceae</taxon>
        <taxon>Asterophora</taxon>
    </lineage>
</organism>
<dbReference type="Pfam" id="PF18759">
    <property type="entry name" value="Plavaka"/>
    <property type="match status" value="1"/>
</dbReference>